<feature type="compositionally biased region" description="Basic and acidic residues" evidence="1">
    <location>
        <begin position="322"/>
        <end position="331"/>
    </location>
</feature>
<accession>A0ABP1N7R3</accession>
<feature type="region of interest" description="Disordered" evidence="1">
    <location>
        <begin position="305"/>
        <end position="381"/>
    </location>
</feature>
<dbReference type="SMART" id="SM00338">
    <property type="entry name" value="BRLZ"/>
    <property type="match status" value="1"/>
</dbReference>
<gene>
    <name evidence="3" type="ORF">XYLVIOL_LOCUS1756</name>
</gene>
<dbReference type="InterPro" id="IPR046347">
    <property type="entry name" value="bZIP_sf"/>
</dbReference>
<feature type="compositionally biased region" description="Low complexity" evidence="1">
    <location>
        <begin position="207"/>
        <end position="227"/>
    </location>
</feature>
<reference evidence="3 4" key="1">
    <citation type="submission" date="2024-08" db="EMBL/GenBank/DDBJ databases">
        <authorList>
            <person name="Will J Nash"/>
            <person name="Angela Man"/>
            <person name="Seanna McTaggart"/>
            <person name="Kendall Baker"/>
            <person name="Tom Barker"/>
            <person name="Leah Catchpole"/>
            <person name="Alex Durrant"/>
            <person name="Karim Gharbi"/>
            <person name="Naomi Irish"/>
            <person name="Gemy Kaithakottil"/>
            <person name="Debby Ku"/>
            <person name="Aaliyah Providence"/>
            <person name="Felix Shaw"/>
            <person name="David Swarbreck"/>
            <person name="Chris Watkins"/>
            <person name="Ann M. McCartney"/>
            <person name="Giulio Formenti"/>
            <person name="Alice Mouton"/>
            <person name="Noel Vella"/>
            <person name="Bjorn M von Reumont"/>
            <person name="Adriana Vella"/>
            <person name="Wilfried Haerty"/>
        </authorList>
    </citation>
    <scope>NUCLEOTIDE SEQUENCE [LARGE SCALE GENOMIC DNA]</scope>
</reference>
<evidence type="ECO:0000256" key="1">
    <source>
        <dbReference type="SAM" id="MobiDB-lite"/>
    </source>
</evidence>
<evidence type="ECO:0000259" key="2">
    <source>
        <dbReference type="PROSITE" id="PS00036"/>
    </source>
</evidence>
<dbReference type="EMBL" id="CAXAJV020001284">
    <property type="protein sequence ID" value="CAL7935686.1"/>
    <property type="molecule type" value="Genomic_DNA"/>
</dbReference>
<dbReference type="SUPFAM" id="SSF57959">
    <property type="entry name" value="Leucine zipper domain"/>
    <property type="match status" value="1"/>
</dbReference>
<comment type="caution">
    <text evidence="3">The sequence shown here is derived from an EMBL/GenBank/DDBJ whole genome shotgun (WGS) entry which is preliminary data.</text>
</comment>
<evidence type="ECO:0000313" key="3">
    <source>
        <dbReference type="EMBL" id="CAL7935686.1"/>
    </source>
</evidence>
<feature type="compositionally biased region" description="Low complexity" evidence="1">
    <location>
        <begin position="305"/>
        <end position="317"/>
    </location>
</feature>
<dbReference type="PANTHER" id="PTHR21552:SF2">
    <property type="entry name" value="CREB3 REGULATORY FACTOR"/>
    <property type="match status" value="1"/>
</dbReference>
<protein>
    <recommendedName>
        <fullName evidence="2">BZIP domain-containing protein</fullName>
    </recommendedName>
</protein>
<organism evidence="3 4">
    <name type="scientific">Xylocopa violacea</name>
    <name type="common">Violet carpenter bee</name>
    <name type="synonym">Apis violacea</name>
    <dbReference type="NCBI Taxonomy" id="135666"/>
    <lineage>
        <taxon>Eukaryota</taxon>
        <taxon>Metazoa</taxon>
        <taxon>Ecdysozoa</taxon>
        <taxon>Arthropoda</taxon>
        <taxon>Hexapoda</taxon>
        <taxon>Insecta</taxon>
        <taxon>Pterygota</taxon>
        <taxon>Neoptera</taxon>
        <taxon>Endopterygota</taxon>
        <taxon>Hymenoptera</taxon>
        <taxon>Apocrita</taxon>
        <taxon>Aculeata</taxon>
        <taxon>Apoidea</taxon>
        <taxon>Anthophila</taxon>
        <taxon>Apidae</taxon>
        <taxon>Xylocopa</taxon>
        <taxon>Xylocopa</taxon>
    </lineage>
</organism>
<dbReference type="CDD" id="cd14809">
    <property type="entry name" value="bZIP_AUREO-like"/>
    <property type="match status" value="1"/>
</dbReference>
<feature type="region of interest" description="Disordered" evidence="1">
    <location>
        <begin position="26"/>
        <end position="45"/>
    </location>
</feature>
<dbReference type="InterPro" id="IPR004827">
    <property type="entry name" value="bZIP"/>
</dbReference>
<proteinExistence type="predicted"/>
<dbReference type="PROSITE" id="PS00036">
    <property type="entry name" value="BZIP_BASIC"/>
    <property type="match status" value="1"/>
</dbReference>
<dbReference type="PANTHER" id="PTHR21552">
    <property type="entry name" value="ADULT RETINA PROTEIN"/>
    <property type="match status" value="1"/>
</dbReference>
<dbReference type="Proteomes" id="UP001642520">
    <property type="component" value="Unassembled WGS sequence"/>
</dbReference>
<feature type="region of interest" description="Disordered" evidence="1">
    <location>
        <begin position="206"/>
        <end position="232"/>
    </location>
</feature>
<name>A0ABP1N7R3_XYLVO</name>
<keyword evidence="4" id="KW-1185">Reference proteome</keyword>
<dbReference type="InterPro" id="IPR039165">
    <property type="entry name" value="CREBRF"/>
</dbReference>
<feature type="region of interest" description="Disordered" evidence="1">
    <location>
        <begin position="248"/>
        <end position="274"/>
    </location>
</feature>
<feature type="compositionally biased region" description="Polar residues" evidence="1">
    <location>
        <begin position="26"/>
        <end position="36"/>
    </location>
</feature>
<feature type="compositionally biased region" description="Acidic residues" evidence="1">
    <location>
        <begin position="332"/>
        <end position="348"/>
    </location>
</feature>
<sequence>MGESRYFELFSEIKTSSMDGIIKQEPNQEMGPSSASVPIPGGHRSTRGVYEQFSPSPLTSMWPNRSDHIESPFKVDSDQIDDFFKTEKWEDDDILQVNKEDLIQGPTLAELNANDDTLLGDLNFDDLLLPEERIQPFKIDANVTQSVGPLFNDNNTGFAPSSFPQSGSMYRNICPTYMNAHGFNLNININVADNLETVSPNAFPSPGTSNIAGSSTASSSTSPYPTNKPNGHSALHELLMRRSENSFDNTTHGQTDLGCANSKPKVSRLSMSAPTRTMGLEQIWARREPRPHLLSTGSLGVVEASSTSSLSTGGALSPDPLCHIDHLSHDEGYEDSDDDSDHYDDYSSDNDTGGSDGEDQSSGTRVVGGSMDSNRDNKHSKKERYFWQYNVQAKGPKGQRLVARTRLEDPHILNEATDPVFSPHCALRGIKHSGKARKGDGNDLTPNPRKLYSIGRELDKLSRIINDMTPVSELPFTARPKTRKEKNKLASRACRLKKKAQHEANKIKLHGLEQEHRRLIQGISQAKQTLAAKLTEPNPENQEELTRQMEKCCKLATKIRIANHSTEFVNRVLDKVRAGVPDGGIDDF</sequence>
<feature type="domain" description="BZIP" evidence="2">
    <location>
        <begin position="483"/>
        <end position="497"/>
    </location>
</feature>
<evidence type="ECO:0000313" key="4">
    <source>
        <dbReference type="Proteomes" id="UP001642520"/>
    </source>
</evidence>